<dbReference type="GO" id="GO:0005886">
    <property type="term" value="C:plasma membrane"/>
    <property type="evidence" value="ECO:0007669"/>
    <property type="project" value="TreeGrafter"/>
</dbReference>
<dbReference type="NCBIfam" id="NF008712">
    <property type="entry name" value="PRK11715.1-1"/>
    <property type="match status" value="1"/>
</dbReference>
<dbReference type="EMBL" id="AP035888">
    <property type="protein sequence ID" value="BFP67864.1"/>
    <property type="molecule type" value="Genomic_DNA"/>
</dbReference>
<dbReference type="Pfam" id="PF06123">
    <property type="entry name" value="CreD"/>
    <property type="match status" value="1"/>
</dbReference>
<keyword evidence="1" id="KW-1133">Transmembrane helix</keyword>
<dbReference type="PIRSF" id="PIRSF004548">
    <property type="entry name" value="CreD"/>
    <property type="match status" value="1"/>
</dbReference>
<feature type="transmembrane region" description="Helical" evidence="1">
    <location>
        <begin position="357"/>
        <end position="375"/>
    </location>
</feature>
<keyword evidence="1" id="KW-0472">Membrane</keyword>
<feature type="transmembrane region" description="Helical" evidence="1">
    <location>
        <begin position="410"/>
        <end position="428"/>
    </location>
</feature>
<accession>A0AB33L1E5</accession>
<feature type="transmembrane region" description="Helical" evidence="1">
    <location>
        <begin position="387"/>
        <end position="404"/>
    </location>
</feature>
<evidence type="ECO:0000313" key="2">
    <source>
        <dbReference type="EMBL" id="BFP67864.1"/>
    </source>
</evidence>
<feature type="transmembrane region" description="Helical" evidence="1">
    <location>
        <begin position="306"/>
        <end position="325"/>
    </location>
</feature>
<dbReference type="PANTHER" id="PTHR30092">
    <property type="entry name" value="INNER MEMBRANE PROTEIN CRED"/>
    <property type="match status" value="1"/>
</dbReference>
<keyword evidence="1" id="KW-0812">Transmembrane</keyword>
<feature type="transmembrane region" description="Helical" evidence="1">
    <location>
        <begin position="332"/>
        <end position="351"/>
    </location>
</feature>
<gene>
    <name evidence="2" type="primary">creD</name>
    <name evidence="2" type="ORF">Pbs1_12070</name>
</gene>
<sequence>MIGFLILILLIPLSFIKSLIVERMNRQQEVVQEINQKWGKEVLLYGPILKIPYKTYKEKFVLNQKTKETQTEIEEKIKYAYFFPKKLNVKSSINPEEKKRGIYKTAVYNSKIDIDGSFTTHDFSEKDINEKDILWNKARLIIKTSNLKGVNNLVEIKLNKNNYAFTSKYEDNNSNEKAYYNYLNLHKLESKFLNEEDLPKKSDTNFNLSLSINGSKQIRFIPIGKETTVHINSDWKTANFIGEYLPFNSDKISENGFNAKWKILDINRPFSQQSFNGIPNLKEYAFGVNFMIPVDEYQKSERSAKYGFMVIGLTFLIFFLIQTMSKISIHPFQYLMIGVALTMFYTLLISISEHSSFLKAYLIASIAVVLLISLYSKSILKSNKFPLFVGASLTTLYAFIFVIIQLENYALLVGSVGLFIILASVMYASRKIDWQNG</sequence>
<evidence type="ECO:0000256" key="1">
    <source>
        <dbReference type="SAM" id="Phobius"/>
    </source>
</evidence>
<name>A0AB33L1E5_9FLAO</name>
<dbReference type="PANTHER" id="PTHR30092:SF0">
    <property type="entry name" value="INNER MEMBRANE PROTEIN CRED"/>
    <property type="match status" value="1"/>
</dbReference>
<dbReference type="AlphaFoldDB" id="A0AB33L1E5"/>
<proteinExistence type="predicted"/>
<protein>
    <submittedName>
        <fullName evidence="2">Cell envelope integrity protein CreD</fullName>
    </submittedName>
</protein>
<dbReference type="InterPro" id="IPR010364">
    <property type="entry name" value="Uncharacterised_IM_CreD"/>
</dbReference>
<organism evidence="2">
    <name type="scientific">Tenacibaculum sp. Pbs-1</name>
    <dbReference type="NCBI Taxonomy" id="3238748"/>
    <lineage>
        <taxon>Bacteria</taxon>
        <taxon>Pseudomonadati</taxon>
        <taxon>Bacteroidota</taxon>
        <taxon>Flavobacteriia</taxon>
        <taxon>Flavobacteriales</taxon>
        <taxon>Flavobacteriaceae</taxon>
        <taxon>Tenacibaculum</taxon>
    </lineage>
</organism>
<reference evidence="2" key="1">
    <citation type="submission" date="2024-08" db="EMBL/GenBank/DDBJ databases">
        <title>Whole genome sequence of Tenacibaculum sp. strain pbs-1 associated with black-spot shell disease in Akoya pearl oysters.</title>
        <authorList>
            <person name="Sakatoku A."/>
            <person name="Suzuki T."/>
            <person name="Hatano K."/>
            <person name="Seki M."/>
            <person name="Tanaka D."/>
            <person name="Nakamura S."/>
            <person name="Suzuki N."/>
            <person name="Isshiki T."/>
        </authorList>
    </citation>
    <scope>NUCLEOTIDE SEQUENCE</scope>
    <source>
        <strain evidence="2">Pbs-1</strain>
    </source>
</reference>